<accession>A0ABQ2YMN6</accession>
<dbReference type="GO" id="GO:0016787">
    <property type="term" value="F:hydrolase activity"/>
    <property type="evidence" value="ECO:0007669"/>
    <property type="project" value="UniProtKB-KW"/>
</dbReference>
<evidence type="ECO:0000256" key="1">
    <source>
        <dbReference type="ARBA" id="ARBA00022801"/>
    </source>
</evidence>
<keyword evidence="1 3" id="KW-0378">Hydrolase</keyword>
<dbReference type="PANTHER" id="PTHR43540:SF6">
    <property type="entry name" value="ISOCHORISMATASE-LIKE DOMAIN-CONTAINING PROTEIN"/>
    <property type="match status" value="1"/>
</dbReference>
<evidence type="ECO:0000313" key="3">
    <source>
        <dbReference type="EMBL" id="GGX89395.1"/>
    </source>
</evidence>
<gene>
    <name evidence="3" type="ORF">GCM10007160_15950</name>
</gene>
<dbReference type="SUPFAM" id="SSF52499">
    <property type="entry name" value="Isochorismatase-like hydrolases"/>
    <property type="match status" value="1"/>
</dbReference>
<evidence type="ECO:0000259" key="2">
    <source>
        <dbReference type="Pfam" id="PF00857"/>
    </source>
</evidence>
<dbReference type="InterPro" id="IPR050272">
    <property type="entry name" value="Isochorismatase-like_hydrls"/>
</dbReference>
<dbReference type="PANTHER" id="PTHR43540">
    <property type="entry name" value="PEROXYUREIDOACRYLATE/UREIDOACRYLATE AMIDOHYDROLASE-RELATED"/>
    <property type="match status" value="1"/>
</dbReference>
<dbReference type="InterPro" id="IPR036380">
    <property type="entry name" value="Isochorismatase-like_sf"/>
</dbReference>
<name>A0ABQ2YMN6_9GAMM</name>
<dbReference type="Gene3D" id="3.40.50.850">
    <property type="entry name" value="Isochorismatase-like"/>
    <property type="match status" value="1"/>
</dbReference>
<organism evidence="3 4">
    <name type="scientific">Litchfieldella qijiaojingensis</name>
    <dbReference type="NCBI Taxonomy" id="980347"/>
    <lineage>
        <taxon>Bacteria</taxon>
        <taxon>Pseudomonadati</taxon>
        <taxon>Pseudomonadota</taxon>
        <taxon>Gammaproteobacteria</taxon>
        <taxon>Oceanospirillales</taxon>
        <taxon>Halomonadaceae</taxon>
        <taxon>Litchfieldella</taxon>
    </lineage>
</organism>
<dbReference type="InterPro" id="IPR000868">
    <property type="entry name" value="Isochorismatase-like_dom"/>
</dbReference>
<feature type="domain" description="Isochorismatase-like" evidence="2">
    <location>
        <begin position="4"/>
        <end position="142"/>
    </location>
</feature>
<dbReference type="EMBL" id="BMXS01000006">
    <property type="protein sequence ID" value="GGX89395.1"/>
    <property type="molecule type" value="Genomic_DNA"/>
</dbReference>
<comment type="caution">
    <text evidence="3">The sequence shown here is derived from an EMBL/GenBank/DDBJ whole genome shotgun (WGS) entry which is preliminary data.</text>
</comment>
<reference evidence="4" key="1">
    <citation type="journal article" date="2019" name="Int. J. Syst. Evol. Microbiol.">
        <title>The Global Catalogue of Microorganisms (GCM) 10K type strain sequencing project: providing services to taxonomists for standard genome sequencing and annotation.</title>
        <authorList>
            <consortium name="The Broad Institute Genomics Platform"/>
            <consortium name="The Broad Institute Genome Sequencing Center for Infectious Disease"/>
            <person name="Wu L."/>
            <person name="Ma J."/>
        </authorList>
    </citation>
    <scope>NUCLEOTIDE SEQUENCE [LARGE SCALE GENOMIC DNA]</scope>
    <source>
        <strain evidence="4">KCTC 22228</strain>
    </source>
</reference>
<evidence type="ECO:0000313" key="4">
    <source>
        <dbReference type="Proteomes" id="UP000653056"/>
    </source>
</evidence>
<dbReference type="Pfam" id="PF00857">
    <property type="entry name" value="Isochorismatase"/>
    <property type="match status" value="1"/>
</dbReference>
<keyword evidence="4" id="KW-1185">Reference proteome</keyword>
<dbReference type="RefSeq" id="WP_189467953.1">
    <property type="nucleotide sequence ID" value="NZ_BMXS01000006.1"/>
</dbReference>
<sequence length="182" mass="20825">MSKTALLVIDVQESFKHRDYWDESEFADYAERQNRLIRQARQRGWPVVFILHNEAEGVFSPMSGYVRVMNFVERAADDPVFNKHVHNALTDSSLQDWLEKQGITRLVISGIRTEQCCETTTRVASDLGYDVDFVLDATLTFPMQHPLTGEIVPTSSIRSHTALVLNGRFARIRFVEDYESAA</sequence>
<proteinExistence type="predicted"/>
<protein>
    <submittedName>
        <fullName evidence="3">Hydrolase</fullName>
    </submittedName>
</protein>
<dbReference type="Proteomes" id="UP000653056">
    <property type="component" value="Unassembled WGS sequence"/>
</dbReference>